<name>A0A174AGR8_9CLOT</name>
<gene>
    <name evidence="1" type="ORF">ERS852470_00923</name>
</gene>
<organism evidence="1 2">
    <name type="scientific">Clostridium disporicum</name>
    <dbReference type="NCBI Taxonomy" id="84024"/>
    <lineage>
        <taxon>Bacteria</taxon>
        <taxon>Bacillati</taxon>
        <taxon>Bacillota</taxon>
        <taxon>Clostridia</taxon>
        <taxon>Eubacteriales</taxon>
        <taxon>Clostridiaceae</taxon>
        <taxon>Clostridium</taxon>
    </lineage>
</organism>
<evidence type="ECO:0000313" key="1">
    <source>
        <dbReference type="EMBL" id="CUN87901.1"/>
    </source>
</evidence>
<reference evidence="1 2" key="1">
    <citation type="submission" date="2015-09" db="EMBL/GenBank/DDBJ databases">
        <authorList>
            <consortium name="Pathogen Informatics"/>
        </authorList>
    </citation>
    <scope>NUCLEOTIDE SEQUENCE [LARGE SCALE GENOMIC DNA]</scope>
    <source>
        <strain evidence="1 2">2789STDY5834855</strain>
    </source>
</reference>
<proteinExistence type="predicted"/>
<dbReference type="Proteomes" id="UP000095558">
    <property type="component" value="Unassembled WGS sequence"/>
</dbReference>
<sequence>MYFIYSRRIANILVRMGNELIGTRPNYKKQGFQIFVFKKTDKLISDLTIISQ</sequence>
<evidence type="ECO:0008006" key="3">
    <source>
        <dbReference type="Google" id="ProtNLM"/>
    </source>
</evidence>
<accession>A0A174AGR8</accession>
<evidence type="ECO:0000313" key="2">
    <source>
        <dbReference type="Proteomes" id="UP000095558"/>
    </source>
</evidence>
<dbReference type="EMBL" id="CYZV01000008">
    <property type="protein sequence ID" value="CUN87901.1"/>
    <property type="molecule type" value="Genomic_DNA"/>
</dbReference>
<dbReference type="AlphaFoldDB" id="A0A174AGR8"/>
<protein>
    <recommendedName>
        <fullName evidence="3">DUF5659 domain-containing protein</fullName>
    </recommendedName>
</protein>
<dbReference type="RefSeq" id="WP_156327374.1">
    <property type="nucleotide sequence ID" value="NZ_CYZV01000008.1"/>
</dbReference>